<keyword evidence="1" id="KW-0472">Membrane</keyword>
<protein>
    <submittedName>
        <fullName evidence="2">Uncharacterized protein</fullName>
    </submittedName>
</protein>
<feature type="transmembrane region" description="Helical" evidence="1">
    <location>
        <begin position="52"/>
        <end position="74"/>
    </location>
</feature>
<evidence type="ECO:0000313" key="2">
    <source>
        <dbReference type="EMBL" id="OKP14548.1"/>
    </source>
</evidence>
<gene>
    <name evidence="2" type="ORF">PENSUB_13900</name>
</gene>
<comment type="caution">
    <text evidence="2">The sequence shown here is derived from an EMBL/GenBank/DDBJ whole genome shotgun (WGS) entry which is preliminary data.</text>
</comment>
<evidence type="ECO:0000256" key="1">
    <source>
        <dbReference type="SAM" id="Phobius"/>
    </source>
</evidence>
<keyword evidence="1" id="KW-0812">Transmembrane</keyword>
<organism evidence="2 3">
    <name type="scientific">Penicillium subrubescens</name>
    <dbReference type="NCBI Taxonomy" id="1316194"/>
    <lineage>
        <taxon>Eukaryota</taxon>
        <taxon>Fungi</taxon>
        <taxon>Dikarya</taxon>
        <taxon>Ascomycota</taxon>
        <taxon>Pezizomycotina</taxon>
        <taxon>Eurotiomycetes</taxon>
        <taxon>Eurotiomycetidae</taxon>
        <taxon>Eurotiales</taxon>
        <taxon>Aspergillaceae</taxon>
        <taxon>Penicillium</taxon>
    </lineage>
</organism>
<proteinExistence type="predicted"/>
<reference evidence="2 3" key="1">
    <citation type="submission" date="2016-10" db="EMBL/GenBank/DDBJ databases">
        <title>Genome sequence of the ascomycete fungus Penicillium subrubescens.</title>
        <authorList>
            <person name="De Vries R.P."/>
            <person name="Peng M."/>
            <person name="Dilokpimol A."/>
            <person name="Hilden K."/>
            <person name="Makela M.R."/>
            <person name="Grigoriev I."/>
            <person name="Riley R."/>
            <person name="Granchi Z."/>
        </authorList>
    </citation>
    <scope>NUCLEOTIDE SEQUENCE [LARGE SCALE GENOMIC DNA]</scope>
    <source>
        <strain evidence="2 3">CBS 132785</strain>
    </source>
</reference>
<dbReference type="EMBL" id="MNBE01000079">
    <property type="protein sequence ID" value="OKP14548.1"/>
    <property type="molecule type" value="Genomic_DNA"/>
</dbReference>
<keyword evidence="3" id="KW-1185">Reference proteome</keyword>
<evidence type="ECO:0000313" key="3">
    <source>
        <dbReference type="Proteomes" id="UP000186955"/>
    </source>
</evidence>
<sequence>MPMASWLNGSRVIAFIRHCHCHRNYIPNLKCPKATAQQSVNASSGLTTGTKAGIGVGVAVGAIYTLLALGLFVCRRRKRQAQLDPNRVRGSSKLLN</sequence>
<accession>A0A1Q5UPZ5</accession>
<keyword evidence="1" id="KW-1133">Transmembrane helix</keyword>
<name>A0A1Q5UPZ5_9EURO</name>
<dbReference type="AlphaFoldDB" id="A0A1Q5UPZ5"/>
<dbReference type="Proteomes" id="UP000186955">
    <property type="component" value="Unassembled WGS sequence"/>
</dbReference>